<proteinExistence type="predicted"/>
<protein>
    <submittedName>
        <fullName evidence="2">Uncharacterized protein</fullName>
    </submittedName>
</protein>
<feature type="compositionally biased region" description="Low complexity" evidence="1">
    <location>
        <begin position="191"/>
        <end position="224"/>
    </location>
</feature>
<reference evidence="2" key="2">
    <citation type="submission" date="2017-10" db="EMBL/GenBank/DDBJ databases">
        <title>Ladona fulva Genome sequencing and assembly.</title>
        <authorList>
            <person name="Murali S."/>
            <person name="Richards S."/>
            <person name="Bandaranaike D."/>
            <person name="Bellair M."/>
            <person name="Blankenburg K."/>
            <person name="Chao H."/>
            <person name="Dinh H."/>
            <person name="Doddapaneni H."/>
            <person name="Dugan-Rocha S."/>
            <person name="Elkadiri S."/>
            <person name="Gnanaolivu R."/>
            <person name="Hernandez B."/>
            <person name="Skinner E."/>
            <person name="Javaid M."/>
            <person name="Lee S."/>
            <person name="Li M."/>
            <person name="Ming W."/>
            <person name="Munidasa M."/>
            <person name="Muniz J."/>
            <person name="Nguyen L."/>
            <person name="Hughes D."/>
            <person name="Osuji N."/>
            <person name="Pu L.-L."/>
            <person name="Puazo M."/>
            <person name="Qu C."/>
            <person name="Quiroz J."/>
            <person name="Raj R."/>
            <person name="Weissenberger G."/>
            <person name="Xin Y."/>
            <person name="Zou X."/>
            <person name="Han Y."/>
            <person name="Worley K."/>
            <person name="Muzny D."/>
            <person name="Gibbs R."/>
        </authorList>
    </citation>
    <scope>NUCLEOTIDE SEQUENCE</scope>
    <source>
        <strain evidence="2">Sampled in the wild</strain>
    </source>
</reference>
<feature type="compositionally biased region" description="Basic and acidic residues" evidence="1">
    <location>
        <begin position="410"/>
        <end position="446"/>
    </location>
</feature>
<name>A0A8K0JYH6_LADFU</name>
<dbReference type="AlphaFoldDB" id="A0A8K0JYH6"/>
<sequence length="531" mass="55261">MSGSSGRGPPGEGSGGEGSPSGEGVTKTKGKSKSKLGAFKSLREVSRSGSFRIGSKKKNGDEGSGDSLAGDGSESGKMASKKRSDEGSATNVKELEERESGASAEGAVSTKKKKKKKGSSLVRKLSSKYRNRLSSTEAAKKVDTLTEETDASLSLAEAATISLPEDDEEEDLRSVGSGVSTATGSTGGGTQSRASDNPPTMSSLSGPTMSSSTSSSASVGTPPSVQEPSPDTKFSPPEPKDGRSSPGSVSPTRSYLPLQTPSSFPTTFPLYYKPSQTSSIVRRSITPPFQPPSTSHRGRPEASSPVWGVRPRGPLGLSIKTRDHEEVTYSFSSTKESEKIIGSENAGGAEGPQQASESTDKEEGEGEGGRSSSTCGGEERIGEEAPPTAVDDEHIDSQEPSLLRSGSEATDEKCIKVEVAKEEQGKGAGEVGKEEEAALEKEEKVEGAVGEGAPGSGEVSGEATVEQPLEESPETGAQGVERRATPPEGEMDETPETSTVGLNGSRDENFYDSLRLYWCGLRNVPRASIFT</sequence>
<evidence type="ECO:0000313" key="3">
    <source>
        <dbReference type="Proteomes" id="UP000792457"/>
    </source>
</evidence>
<accession>A0A8K0JYH6</accession>
<dbReference type="EMBL" id="KZ308196">
    <property type="protein sequence ID" value="KAG8224429.1"/>
    <property type="molecule type" value="Genomic_DNA"/>
</dbReference>
<evidence type="ECO:0000256" key="1">
    <source>
        <dbReference type="SAM" id="MobiDB-lite"/>
    </source>
</evidence>
<evidence type="ECO:0000313" key="2">
    <source>
        <dbReference type="EMBL" id="KAG8224429.1"/>
    </source>
</evidence>
<feature type="region of interest" description="Disordered" evidence="1">
    <location>
        <begin position="1"/>
        <end position="506"/>
    </location>
</feature>
<reference evidence="2" key="1">
    <citation type="submission" date="2013-04" db="EMBL/GenBank/DDBJ databases">
        <authorList>
            <person name="Qu J."/>
            <person name="Murali S.C."/>
            <person name="Bandaranaike D."/>
            <person name="Bellair M."/>
            <person name="Blankenburg K."/>
            <person name="Chao H."/>
            <person name="Dinh H."/>
            <person name="Doddapaneni H."/>
            <person name="Downs B."/>
            <person name="Dugan-Rocha S."/>
            <person name="Elkadiri S."/>
            <person name="Gnanaolivu R.D."/>
            <person name="Hernandez B."/>
            <person name="Javaid M."/>
            <person name="Jayaseelan J.C."/>
            <person name="Lee S."/>
            <person name="Li M."/>
            <person name="Ming W."/>
            <person name="Munidasa M."/>
            <person name="Muniz J."/>
            <person name="Nguyen L."/>
            <person name="Ongeri F."/>
            <person name="Osuji N."/>
            <person name="Pu L.-L."/>
            <person name="Puazo M."/>
            <person name="Qu C."/>
            <person name="Quiroz J."/>
            <person name="Raj R."/>
            <person name="Weissenberger G."/>
            <person name="Xin Y."/>
            <person name="Zou X."/>
            <person name="Han Y."/>
            <person name="Richards S."/>
            <person name="Worley K."/>
            <person name="Muzny D."/>
            <person name="Gibbs R."/>
        </authorList>
    </citation>
    <scope>NUCLEOTIDE SEQUENCE</scope>
    <source>
        <strain evidence="2">Sampled in the wild</strain>
    </source>
</reference>
<comment type="caution">
    <text evidence="2">The sequence shown here is derived from an EMBL/GenBank/DDBJ whole genome shotgun (WGS) entry which is preliminary data.</text>
</comment>
<feature type="compositionally biased region" description="Low complexity" evidence="1">
    <location>
        <begin position="174"/>
        <end position="184"/>
    </location>
</feature>
<feature type="compositionally biased region" description="Gly residues" evidence="1">
    <location>
        <begin position="1"/>
        <end position="21"/>
    </location>
</feature>
<keyword evidence="3" id="KW-1185">Reference proteome</keyword>
<feature type="compositionally biased region" description="Polar residues" evidence="1">
    <location>
        <begin position="245"/>
        <end position="266"/>
    </location>
</feature>
<gene>
    <name evidence="2" type="ORF">J437_LFUL001379</name>
</gene>
<organism evidence="2 3">
    <name type="scientific">Ladona fulva</name>
    <name type="common">Scarce chaser dragonfly</name>
    <name type="synonym">Libellula fulva</name>
    <dbReference type="NCBI Taxonomy" id="123851"/>
    <lineage>
        <taxon>Eukaryota</taxon>
        <taxon>Metazoa</taxon>
        <taxon>Ecdysozoa</taxon>
        <taxon>Arthropoda</taxon>
        <taxon>Hexapoda</taxon>
        <taxon>Insecta</taxon>
        <taxon>Pterygota</taxon>
        <taxon>Palaeoptera</taxon>
        <taxon>Odonata</taxon>
        <taxon>Epiprocta</taxon>
        <taxon>Anisoptera</taxon>
        <taxon>Libelluloidea</taxon>
        <taxon>Libellulidae</taxon>
        <taxon>Ladona</taxon>
    </lineage>
</organism>
<dbReference type="Proteomes" id="UP000792457">
    <property type="component" value="Unassembled WGS sequence"/>
</dbReference>